<dbReference type="OrthoDB" id="272364at2759"/>
<dbReference type="RefSeq" id="XP_067754118.1">
    <property type="nucleotide sequence ID" value="XM_067897961.1"/>
</dbReference>
<evidence type="ECO:0000313" key="1">
    <source>
        <dbReference type="EMBL" id="KAG5494083.1"/>
    </source>
</evidence>
<protein>
    <submittedName>
        <fullName evidence="1">Uncharacterized protein</fullName>
    </submittedName>
</protein>
<comment type="caution">
    <text evidence="1">The sequence shown here is derived from an EMBL/GenBank/DDBJ whole genome shotgun (WGS) entry which is preliminary data.</text>
</comment>
<reference evidence="1 2" key="1">
    <citation type="submission" date="2021-02" db="EMBL/GenBank/DDBJ databases">
        <title>Porcisia hertigi Genome sequencing and assembly.</title>
        <authorList>
            <person name="Almutairi H."/>
            <person name="Gatherer D."/>
        </authorList>
    </citation>
    <scope>NUCLEOTIDE SEQUENCE [LARGE SCALE GENOMIC DNA]</scope>
    <source>
        <strain evidence="1 2">C119</strain>
    </source>
</reference>
<organism evidence="1 2">
    <name type="scientific">Porcisia hertigi</name>
    <dbReference type="NCBI Taxonomy" id="2761500"/>
    <lineage>
        <taxon>Eukaryota</taxon>
        <taxon>Discoba</taxon>
        <taxon>Euglenozoa</taxon>
        <taxon>Kinetoplastea</taxon>
        <taxon>Metakinetoplastina</taxon>
        <taxon>Trypanosomatida</taxon>
        <taxon>Trypanosomatidae</taxon>
        <taxon>Leishmaniinae</taxon>
        <taxon>Porcisia</taxon>
    </lineage>
</organism>
<dbReference type="GeneID" id="94288038"/>
<dbReference type="EMBL" id="JAFJZO010000034">
    <property type="protein sequence ID" value="KAG5494083.1"/>
    <property type="molecule type" value="Genomic_DNA"/>
</dbReference>
<gene>
    <name evidence="1" type="ORF">JKF63_01917</name>
</gene>
<accession>A0A836IGN0</accession>
<dbReference type="Proteomes" id="UP000674318">
    <property type="component" value="Unassembled WGS sequence"/>
</dbReference>
<evidence type="ECO:0000313" key="2">
    <source>
        <dbReference type="Proteomes" id="UP000674318"/>
    </source>
</evidence>
<name>A0A836IGN0_9TRYP</name>
<sequence>MSQEEELLDLLWCEATQPSRNAATLTHNIGVAFRYFETVWEEKAKRIIGALVTLNAGPMHTTMWAALFQQMRTTDKPAIKVYILKQFANVCWTLPTSHAETAFRAFVVEVRPLLADVQAIVNPTFQKSFATTVRCFSSFAEKNLSDELFDVLYGHLKEGKRTDSLRAAAAVITAMANDNPKSPSPEQILRRAKYDLECLSFAILLDTLVSAEAIPGRILKPQRIDSFCDHLEETMRHILAAPQASEKVIPPCISTYRRLKQLCSSWEPVTAAPFTLFVLDALAQPKVSKLLLCPFLQFLQVTSSSWVRNSDILWKLTGSTDPFVRADAYTALASTAHVLEPPDRRLALADLLERLRLSIDEGCSYTNVAILKFLKMLLLHGHFPASTEELYLSKLLYVCRRHGMGLHHDVPALLELLNVFHSARVAPDALVAFTLELFLVSPDRAVTKKAFCVLVHFSTKMFLDSGVQSSGHFTNDLDYLEGAIQMQQEAPFEDDLLSLFRLHRPRGLAECIYARLTTFAESEAKSHASFIIVCDAVKEMCTASITDLGGNDFFKHTMLCLLSQLLVSHNNLSSDAYVSLVQACVACLQGNELEIRQDLHLLSSLVQHSWSVMITCTTVMFSIFVPESVSPTCRFFCTDSLSSPCYHLILACRDIALSNEVSFYESVFHEILASNTNLLSSCALLLRDTPFFLAELLESVSSWLECCIALAPCSPKTVFQLLTVLLEVGSAALTTQHEGGGDKQCFLSSVARECNGLLKHAIEIDLLLCCQEICNFLLLFVLQDAEEGFFFFQELIANNWALIGDLFLFCERIVLRLQSDSDAEALAAILKVLLALCDSVYSQHMIRVIPRCSLKKMLQLLHEMPDFAQKRQCIHYVFYILAASDANKSVEEKMCNLFSASSCDGDFFERVERFAELWNASCALTQTHLKEILTSSLNVEQLVCAAAVDVQCIPKAVEAVLRIPVEREVLDVLLLIVTEAKQESLSPLLFDVRDAVMGENDDVLKAIIRAYSWGWYGGKQTKQMLLSGAWRSLDTPLSRYLKGIFRFCHGENIKQDVFRKKLVSSLDDYACSFSYQESFSEQESTEVFPPEVGGKFSSWCVEGVLHRWRVSPLHPLCLLCDKDTCTATVFGTRNIHLLATLFSSGVDCEMSSWDPSLLLQFLKLFVRAAADTPAESELREWLQLSSWLLFCQVRFLAASEALDLGNEEEPDRLSLSEEVTTVFVQLSNLFFCSTIKTPDDAAVCVVRYAVHNSGIFTTGGISERVFWLVVQHCICEVWDVITTEVVTSLQEPAIVAFLCRAHVKVGFPFFLQRELHAVFTPQLLSYGKTDSELDEDNLRFILWLVGTISCSGGDSFVNHGASFLLRAPKLTDAADTGAMPSDRWARKRMLGAESNFNRNDARSLSAAIRHVTTGLAQRVLSDTTGAMPSSVLDAVGVLGRLVHSGSVDADCRASLKSNAFSLDEVYRIAHDFAEMFPLLDANASLDPPAHCLQHMLGPLPNERRVQTISDALCLNSVVSLLSKLLQGWLQESPSGSQPPAQLSCTLALYIPYLLRCDLPSYICALQCLRHLSICGATPETEAVYNIALPRLVEDLVDAQWGAGIAGCWYEVLIDFLGRVPGVLQEGGGQLYWRIWEGLWRRASSMELNSSEHFTNRAQQSVQSLFKKLVLKSTQWELCRLVVLDSGLQQPQVALAPAAACEFFTDSNTRVFFWMARELQERTWRSQLLQTQSAFVHHSAADLDADSSRSLFFDFEQAGVPLLESPDKWDEFLAGENAAFVVSERVHKSLFHTTDAVLVFLNRFNFSSIIQRRSVLYELWNIMLRYSKACHEGEMATLPWTEVYFDALYERTSWYDEGLWVACVLAAVTVSKNQPWWSQRVLASLIPASSSAWKRELMLCIGRRAKIGGGQREARQFFADASGRLSALRNPPPPWKRELLTAVLLLFSS</sequence>
<dbReference type="KEGG" id="phet:94288038"/>
<proteinExistence type="predicted"/>
<keyword evidence="2" id="KW-1185">Reference proteome</keyword>